<keyword evidence="14" id="KW-1185">Reference proteome</keyword>
<dbReference type="NCBIfam" id="NF000839">
    <property type="entry name" value="PRK00071.1-1"/>
    <property type="match status" value="1"/>
</dbReference>
<comment type="similarity">
    <text evidence="3 11">Belongs to the NadD family.</text>
</comment>
<evidence type="ECO:0000256" key="6">
    <source>
        <dbReference type="ARBA" id="ARBA00022695"/>
    </source>
</evidence>
<keyword evidence="4 11" id="KW-0662">Pyridine nucleotide biosynthesis</keyword>
<protein>
    <recommendedName>
        <fullName evidence="11">Probable nicotinate-nucleotide adenylyltransferase</fullName>
        <ecNumber evidence="11">2.7.7.18</ecNumber>
    </recommendedName>
    <alternativeName>
        <fullName evidence="11">Deamido-NAD(+) diphosphorylase</fullName>
    </alternativeName>
    <alternativeName>
        <fullName evidence="11">Deamido-NAD(+) pyrophosphorylase</fullName>
    </alternativeName>
    <alternativeName>
        <fullName evidence="11">Nicotinate mononucleotide adenylyltransferase</fullName>
        <shortName evidence="11">NaMN adenylyltransferase</shortName>
    </alternativeName>
</protein>
<evidence type="ECO:0000256" key="9">
    <source>
        <dbReference type="ARBA" id="ARBA00023027"/>
    </source>
</evidence>
<dbReference type="Proteomes" id="UP001432180">
    <property type="component" value="Chromosome"/>
</dbReference>
<dbReference type="InterPro" id="IPR014729">
    <property type="entry name" value="Rossmann-like_a/b/a_fold"/>
</dbReference>
<evidence type="ECO:0000256" key="4">
    <source>
        <dbReference type="ARBA" id="ARBA00022642"/>
    </source>
</evidence>
<dbReference type="NCBIfam" id="TIGR00125">
    <property type="entry name" value="cyt_tran_rel"/>
    <property type="match status" value="1"/>
</dbReference>
<evidence type="ECO:0000256" key="11">
    <source>
        <dbReference type="HAMAP-Rule" id="MF_00244"/>
    </source>
</evidence>
<evidence type="ECO:0000256" key="10">
    <source>
        <dbReference type="ARBA" id="ARBA00048721"/>
    </source>
</evidence>
<dbReference type="SUPFAM" id="SSF52374">
    <property type="entry name" value="Nucleotidylyl transferase"/>
    <property type="match status" value="1"/>
</dbReference>
<accession>A0ABZ0S698</accession>
<comment type="function">
    <text evidence="1 11">Catalyzes the reversible adenylation of nicotinate mononucleotide (NaMN) to nicotinic acid adenine dinucleotide (NaAD).</text>
</comment>
<comment type="catalytic activity">
    <reaction evidence="10 11">
        <text>nicotinate beta-D-ribonucleotide + ATP + H(+) = deamido-NAD(+) + diphosphate</text>
        <dbReference type="Rhea" id="RHEA:22860"/>
        <dbReference type="ChEBI" id="CHEBI:15378"/>
        <dbReference type="ChEBI" id="CHEBI:30616"/>
        <dbReference type="ChEBI" id="CHEBI:33019"/>
        <dbReference type="ChEBI" id="CHEBI:57502"/>
        <dbReference type="ChEBI" id="CHEBI:58437"/>
        <dbReference type="EC" id="2.7.7.18"/>
    </reaction>
</comment>
<dbReference type="GO" id="GO:0004515">
    <property type="term" value="F:nicotinate-nucleotide adenylyltransferase activity"/>
    <property type="evidence" value="ECO:0007669"/>
    <property type="project" value="UniProtKB-EC"/>
</dbReference>
<dbReference type="Pfam" id="PF01467">
    <property type="entry name" value="CTP_transf_like"/>
    <property type="match status" value="1"/>
</dbReference>
<evidence type="ECO:0000256" key="8">
    <source>
        <dbReference type="ARBA" id="ARBA00022840"/>
    </source>
</evidence>
<dbReference type="PANTHER" id="PTHR39321:SF3">
    <property type="entry name" value="PHOSPHOPANTETHEINE ADENYLYLTRANSFERASE"/>
    <property type="match status" value="1"/>
</dbReference>
<dbReference type="CDD" id="cd02165">
    <property type="entry name" value="NMNAT"/>
    <property type="match status" value="1"/>
</dbReference>
<keyword evidence="8 11" id="KW-0067">ATP-binding</keyword>
<evidence type="ECO:0000256" key="1">
    <source>
        <dbReference type="ARBA" id="ARBA00002324"/>
    </source>
</evidence>
<proteinExistence type="inferred from homology"/>
<evidence type="ECO:0000313" key="14">
    <source>
        <dbReference type="Proteomes" id="UP001432180"/>
    </source>
</evidence>
<comment type="pathway">
    <text evidence="2 11">Cofactor biosynthesis; NAD(+) biosynthesis; deamido-NAD(+) from nicotinate D-ribonucleotide: step 1/1.</text>
</comment>
<sequence length="228" mass="25105">MRLRAGTGMIGVFGGTFDPIHFGHLRPAFEVYQRLGLEQLRLIPLNQAVHRPQPVASGEQRLRMLEAAIAGQPGLIADRRELDRAGLSRTLDTLISLRGELGSDLSLCLLVGGDAFESFADWYRPEEILQLAHLIVMRRPQARTSTDPRLRDLLARHRGSDPECLRQAPAGAIWFQEVTQMAISASAIRAALSQGRSPRYLLPDSVLAMIHASGVYPGKSRRSPAKIG</sequence>
<dbReference type="EMBL" id="CP121472">
    <property type="protein sequence ID" value="WPL16523.1"/>
    <property type="molecule type" value="Genomic_DNA"/>
</dbReference>
<keyword evidence="6 11" id="KW-0548">Nucleotidyltransferase</keyword>
<organism evidence="13 14">
    <name type="scientific">Thiorhodovibrio winogradskyi</name>
    <dbReference type="NCBI Taxonomy" id="77007"/>
    <lineage>
        <taxon>Bacteria</taxon>
        <taxon>Pseudomonadati</taxon>
        <taxon>Pseudomonadota</taxon>
        <taxon>Gammaproteobacteria</taxon>
        <taxon>Chromatiales</taxon>
        <taxon>Chromatiaceae</taxon>
        <taxon>Thiorhodovibrio</taxon>
    </lineage>
</organism>
<dbReference type="InterPro" id="IPR005248">
    <property type="entry name" value="NadD/NMNAT"/>
</dbReference>
<evidence type="ECO:0000256" key="3">
    <source>
        <dbReference type="ARBA" id="ARBA00009014"/>
    </source>
</evidence>
<name>A0ABZ0S698_9GAMM</name>
<dbReference type="InterPro" id="IPR004821">
    <property type="entry name" value="Cyt_trans-like"/>
</dbReference>
<feature type="domain" description="Cytidyltransferase-like" evidence="12">
    <location>
        <begin position="12"/>
        <end position="190"/>
    </location>
</feature>
<dbReference type="PANTHER" id="PTHR39321">
    <property type="entry name" value="NICOTINATE-NUCLEOTIDE ADENYLYLTRANSFERASE-RELATED"/>
    <property type="match status" value="1"/>
</dbReference>
<evidence type="ECO:0000256" key="7">
    <source>
        <dbReference type="ARBA" id="ARBA00022741"/>
    </source>
</evidence>
<dbReference type="HAMAP" id="MF_00244">
    <property type="entry name" value="NaMN_adenylyltr"/>
    <property type="match status" value="1"/>
</dbReference>
<keyword evidence="7 11" id="KW-0547">Nucleotide-binding</keyword>
<evidence type="ECO:0000256" key="2">
    <source>
        <dbReference type="ARBA" id="ARBA00005019"/>
    </source>
</evidence>
<dbReference type="Gene3D" id="3.40.50.620">
    <property type="entry name" value="HUPs"/>
    <property type="match status" value="1"/>
</dbReference>
<evidence type="ECO:0000256" key="5">
    <source>
        <dbReference type="ARBA" id="ARBA00022679"/>
    </source>
</evidence>
<reference evidence="13 14" key="1">
    <citation type="journal article" date="2023" name="Microorganisms">
        <title>Thiorhodovibrio frisius and Trv. litoralis spp. nov., Two Novel Members from a Clade of Fastidious Purple Sulfur Bacteria That Exhibit Unique Red-Shifted Light-Harvesting Capabilities.</title>
        <authorList>
            <person name="Methner A."/>
            <person name="Kuzyk S.B."/>
            <person name="Petersen J."/>
            <person name="Bauer S."/>
            <person name="Brinkmann H."/>
            <person name="Sichau K."/>
            <person name="Wanner G."/>
            <person name="Wolf J."/>
            <person name="Neumann-Schaal M."/>
            <person name="Henke P."/>
            <person name="Tank M."/>
            <person name="Sproer C."/>
            <person name="Bunk B."/>
            <person name="Overmann J."/>
        </authorList>
    </citation>
    <scope>NUCLEOTIDE SEQUENCE [LARGE SCALE GENOMIC DNA]</scope>
    <source>
        <strain evidence="13 14">DSM 6702</strain>
    </source>
</reference>
<dbReference type="EC" id="2.7.7.18" evidence="11"/>
<keyword evidence="5 11" id="KW-0808">Transferase</keyword>
<gene>
    <name evidence="11 13" type="primary">nadD</name>
    <name evidence="13" type="ORF">Thiowin_01481</name>
</gene>
<evidence type="ECO:0000259" key="12">
    <source>
        <dbReference type="Pfam" id="PF01467"/>
    </source>
</evidence>
<dbReference type="NCBIfam" id="TIGR00482">
    <property type="entry name" value="nicotinate (nicotinamide) nucleotide adenylyltransferase"/>
    <property type="match status" value="1"/>
</dbReference>
<keyword evidence="9 11" id="KW-0520">NAD</keyword>
<evidence type="ECO:0000313" key="13">
    <source>
        <dbReference type="EMBL" id="WPL16523.1"/>
    </source>
</evidence>